<dbReference type="OrthoDB" id="195563at2157"/>
<reference evidence="2" key="1">
    <citation type="submission" date="2017-11" db="EMBL/GenBank/DDBJ databases">
        <title>Phenotypic and genomic properties of facultatively anaerobic sulfur-reducing natronoarchaea from hypersaline soda lakes.</title>
        <authorList>
            <person name="Sorokin D.Y."/>
            <person name="Kublanov I.V."/>
            <person name="Roman P."/>
            <person name="Sinninghe Damste J.S."/>
            <person name="Golyshin P.N."/>
            <person name="Rojo D."/>
            <person name="Ciordia S."/>
            <person name="Mena M.D.C."/>
            <person name="Ferrer M."/>
            <person name="Messina E."/>
            <person name="Smedile F."/>
            <person name="La Spada G."/>
            <person name="La Cono V."/>
            <person name="Yakimov M.M."/>
        </authorList>
    </citation>
    <scope>NUCLEOTIDE SEQUENCE [LARGE SCALE GENOMIC DNA]</scope>
    <source>
        <strain evidence="2">AArc-Sl</strain>
    </source>
</reference>
<gene>
    <name evidence="1" type="ORF">AArcSl_0757</name>
</gene>
<name>A0A343TH31_9EURY</name>
<dbReference type="AlphaFoldDB" id="A0A343TH31"/>
<accession>A0A343TH31</accession>
<keyword evidence="2" id="KW-1185">Reference proteome</keyword>
<proteinExistence type="predicted"/>
<dbReference type="GeneID" id="37877100"/>
<dbReference type="RefSeq" id="WP_119815249.1">
    <property type="nucleotide sequence ID" value="NZ_CP025066.1"/>
</dbReference>
<evidence type="ECO:0000313" key="2">
    <source>
        <dbReference type="Proteomes" id="UP000263012"/>
    </source>
</evidence>
<evidence type="ECO:0000313" key="1">
    <source>
        <dbReference type="EMBL" id="AUX08403.1"/>
    </source>
</evidence>
<dbReference type="Proteomes" id="UP000263012">
    <property type="component" value="Chromosome"/>
</dbReference>
<sequence length="61" mass="6605">MNGVFGTRPKVVSSWALAEDVAASRVGSVVGLQQIEAEYGDDAYGKYDDWAAQVRQLDENA</sequence>
<organism evidence="1 2">
    <name type="scientific">Halalkaliarchaeum desulfuricum</name>
    <dbReference type="NCBI Taxonomy" id="2055893"/>
    <lineage>
        <taxon>Archaea</taxon>
        <taxon>Methanobacteriati</taxon>
        <taxon>Methanobacteriota</taxon>
        <taxon>Stenosarchaea group</taxon>
        <taxon>Halobacteria</taxon>
        <taxon>Halobacteriales</taxon>
        <taxon>Haloferacaceae</taxon>
        <taxon>Halalkaliarchaeum</taxon>
    </lineage>
</organism>
<dbReference type="KEGG" id="hdf:AArcSl_0757"/>
<protein>
    <submittedName>
        <fullName evidence="1">Uncharacterized protein</fullName>
    </submittedName>
</protein>
<dbReference type="EMBL" id="CP025066">
    <property type="protein sequence ID" value="AUX08403.1"/>
    <property type="molecule type" value="Genomic_DNA"/>
</dbReference>